<dbReference type="AlphaFoldDB" id="A0AAN7W8Z0"/>
<keyword evidence="1" id="KW-0521">NADP</keyword>
<evidence type="ECO:0000256" key="2">
    <source>
        <dbReference type="ARBA" id="ARBA00023002"/>
    </source>
</evidence>
<dbReference type="InterPro" id="IPR051609">
    <property type="entry name" value="NmrA/Isoflavone_reductase-like"/>
</dbReference>
<dbReference type="PANTHER" id="PTHR47706">
    <property type="entry name" value="NMRA-LIKE FAMILY PROTEIN"/>
    <property type="match status" value="1"/>
</dbReference>
<dbReference type="EMBL" id="JAVRQU010000004">
    <property type="protein sequence ID" value="KAK5703791.1"/>
    <property type="molecule type" value="Genomic_DNA"/>
</dbReference>
<evidence type="ECO:0000313" key="4">
    <source>
        <dbReference type="EMBL" id="KAK5703791.1"/>
    </source>
</evidence>
<dbReference type="InterPro" id="IPR008030">
    <property type="entry name" value="NmrA-like"/>
</dbReference>
<gene>
    <name evidence="4" type="ORF">LTR97_002804</name>
</gene>
<sequence length="305" mass="33064">MAAIRVAVAGPNGTLGQPVIKHLVKQGFEVTLLSRDPNKASKQYPPPTKARSADYTSVEQLTEILQQNGPFDSLIILINRDQLEPQIKLIDAAIAAGVPHVVPSSFGIDSSSPEVHDLPQIQGKMKMEGYLIGKANEGLVSFTGINTGLFLDWALEVAGIPINLKGGPTFLADGGGVALSVSTLDLIGQAVAQAIHKRDEARNRFLFVHSAVVTQKQLLQYAREIAPDRDFPIVEVDTEKAAAEAREKMRHGETGMMVAMPLLMRVSFGLGLGLFKKVDNEFLGLDVMSEDDVKALVAKYVNKKW</sequence>
<feature type="domain" description="NmrA-like" evidence="3">
    <location>
        <begin position="5"/>
        <end position="131"/>
    </location>
</feature>
<reference evidence="4" key="1">
    <citation type="submission" date="2023-08" db="EMBL/GenBank/DDBJ databases">
        <title>Black Yeasts Isolated from many extreme environments.</title>
        <authorList>
            <person name="Coleine C."/>
            <person name="Stajich J.E."/>
            <person name="Selbmann L."/>
        </authorList>
    </citation>
    <scope>NUCLEOTIDE SEQUENCE</scope>
    <source>
        <strain evidence="4">CCFEE 5810</strain>
    </source>
</reference>
<dbReference type="SUPFAM" id="SSF51735">
    <property type="entry name" value="NAD(P)-binding Rossmann-fold domains"/>
    <property type="match status" value="1"/>
</dbReference>
<proteinExistence type="predicted"/>
<dbReference type="Proteomes" id="UP001310594">
    <property type="component" value="Unassembled WGS sequence"/>
</dbReference>
<dbReference type="GO" id="GO:0016491">
    <property type="term" value="F:oxidoreductase activity"/>
    <property type="evidence" value="ECO:0007669"/>
    <property type="project" value="UniProtKB-KW"/>
</dbReference>
<accession>A0AAN7W8Z0</accession>
<evidence type="ECO:0000256" key="1">
    <source>
        <dbReference type="ARBA" id="ARBA00022857"/>
    </source>
</evidence>
<evidence type="ECO:0000259" key="3">
    <source>
        <dbReference type="Pfam" id="PF05368"/>
    </source>
</evidence>
<evidence type="ECO:0000313" key="5">
    <source>
        <dbReference type="Proteomes" id="UP001310594"/>
    </source>
</evidence>
<comment type="caution">
    <text evidence="4">The sequence shown here is derived from an EMBL/GenBank/DDBJ whole genome shotgun (WGS) entry which is preliminary data.</text>
</comment>
<protein>
    <recommendedName>
        <fullName evidence="3">NmrA-like domain-containing protein</fullName>
    </recommendedName>
</protein>
<dbReference type="Pfam" id="PF05368">
    <property type="entry name" value="NmrA"/>
    <property type="match status" value="1"/>
</dbReference>
<organism evidence="4 5">
    <name type="scientific">Elasticomyces elasticus</name>
    <dbReference type="NCBI Taxonomy" id="574655"/>
    <lineage>
        <taxon>Eukaryota</taxon>
        <taxon>Fungi</taxon>
        <taxon>Dikarya</taxon>
        <taxon>Ascomycota</taxon>
        <taxon>Pezizomycotina</taxon>
        <taxon>Dothideomycetes</taxon>
        <taxon>Dothideomycetidae</taxon>
        <taxon>Mycosphaerellales</taxon>
        <taxon>Teratosphaeriaceae</taxon>
        <taxon>Elasticomyces</taxon>
    </lineage>
</organism>
<name>A0AAN7W8Z0_9PEZI</name>
<dbReference type="PANTHER" id="PTHR47706:SF1">
    <property type="entry name" value="CIPA-LIKE, PUTATIVE (AFU_ORTHOLOGUE AFUA_1G12460)-RELATED"/>
    <property type="match status" value="1"/>
</dbReference>
<dbReference type="InterPro" id="IPR036291">
    <property type="entry name" value="NAD(P)-bd_dom_sf"/>
</dbReference>
<keyword evidence="2" id="KW-0560">Oxidoreductase</keyword>
<dbReference type="Gene3D" id="3.40.50.720">
    <property type="entry name" value="NAD(P)-binding Rossmann-like Domain"/>
    <property type="match status" value="1"/>
</dbReference>